<dbReference type="InterPro" id="IPR025295">
    <property type="entry name" value="eCIS_core_dom"/>
</dbReference>
<dbReference type="OrthoDB" id="4317910at2"/>
<protein>
    <recommendedName>
        <fullName evidence="1">eCIS core domain-containing protein</fullName>
    </recommendedName>
</protein>
<accession>A0A1W2GZM4</accession>
<organism evidence="2 3">
    <name type="scientific">Aquiflexum balticum DSM 16537</name>
    <dbReference type="NCBI Taxonomy" id="758820"/>
    <lineage>
        <taxon>Bacteria</taxon>
        <taxon>Pseudomonadati</taxon>
        <taxon>Bacteroidota</taxon>
        <taxon>Cytophagia</taxon>
        <taxon>Cytophagales</taxon>
        <taxon>Cyclobacteriaceae</taxon>
        <taxon>Aquiflexum</taxon>
    </lineage>
</organism>
<dbReference type="Pfam" id="PF13699">
    <property type="entry name" value="eCIS_core"/>
    <property type="match status" value="1"/>
</dbReference>
<gene>
    <name evidence="2" type="ORF">SAMN00777080_0520</name>
</gene>
<evidence type="ECO:0000313" key="2">
    <source>
        <dbReference type="EMBL" id="SMD41984.1"/>
    </source>
</evidence>
<reference evidence="3" key="1">
    <citation type="submission" date="2017-04" db="EMBL/GenBank/DDBJ databases">
        <authorList>
            <person name="Varghese N."/>
            <person name="Submissions S."/>
        </authorList>
    </citation>
    <scope>NUCLEOTIDE SEQUENCE [LARGE SCALE GENOMIC DNA]</scope>
    <source>
        <strain evidence="3">DSM 16537</strain>
    </source>
</reference>
<feature type="domain" description="eCIS core" evidence="1">
    <location>
        <begin position="168"/>
        <end position="244"/>
    </location>
</feature>
<evidence type="ECO:0000313" key="3">
    <source>
        <dbReference type="Proteomes" id="UP000192333"/>
    </source>
</evidence>
<dbReference type="EMBL" id="LT838813">
    <property type="protein sequence ID" value="SMD41984.1"/>
    <property type="molecule type" value="Genomic_DNA"/>
</dbReference>
<evidence type="ECO:0000259" key="1">
    <source>
        <dbReference type="Pfam" id="PF13699"/>
    </source>
</evidence>
<sequence>MEGLQIKKKQNTFEKHQKNDLFFRPLAIQPKLKVNSLGDKYEQEADNMADQVLQKLSQAPSNQDTFDNSENTNKRTQFFSSDNKSKFLEPVPTSIPFNPPIQAKCEAEEKKTSEEEGIQRKPEHHIFLQTYGDEEDSNLMAKRGNSKTPYVSAETTAQLFSSKGSGDPLPKNTRSEMERGFGIDFSKVRTHTGSSAVDMSKNLGAQAFTHGSDIYFNSRKFDTQSQDGKKLLAHELTHVIQQDGLQSNKIMRKVDEASVEAEYNTWADEKKQPKDKTHADFPLAVWDFIMPQIVDFTMEPLPKPAASDKAGLEKWNDNFSKAEIISRWLFTLKSTTKDAKIQSEADTRGYYILDSLAKAGFVSKAIAQSGYLEPSNRTLVYDTILKNPSIVSASELETIVTFQCNGIADPGSVPIVQTFTDKKDSPLKKLNDDQTKAIFKVLITKYGSHDTIIDAVAEVMMFNPKIRNSVSDAFMSGTIGTPDIMFKVLKHKYFIEPKYGATLLSALKPADKTNEEYDEKRMKDDMPWVYSYKQKYYVKFLIDLANGQGIRIPAPKSMTFTGLKSWLEANTENIGNAANKKYPSNPESIFEIYENIADIFFYHIPHDRDAVPHLEGKISHLKEGEPSKKRFEADCDVFATYAMRLFSNAGFDPIGYIAFVPEGTDAHRAAHVAGLIRKDGKYSIINNKGILDIGISESAAGTKKTDAMKKLRKLAFEDAYGRPFPTDLKIYYADSEAKGKMPQLFKNQDSSLERTDL</sequence>
<dbReference type="STRING" id="758820.SAMN00777080_0520"/>
<dbReference type="Proteomes" id="UP000192333">
    <property type="component" value="Chromosome I"/>
</dbReference>
<proteinExistence type="predicted"/>
<name>A0A1W2GZM4_9BACT</name>
<dbReference type="AlphaFoldDB" id="A0A1W2GZM4"/>
<dbReference type="RefSeq" id="WP_084118834.1">
    <property type="nucleotide sequence ID" value="NZ_LT838813.1"/>
</dbReference>
<keyword evidence="3" id="KW-1185">Reference proteome</keyword>